<dbReference type="EMBL" id="JARJCM010000284">
    <property type="protein sequence ID" value="KAJ7019772.1"/>
    <property type="molecule type" value="Genomic_DNA"/>
</dbReference>
<evidence type="ECO:0000313" key="2">
    <source>
        <dbReference type="Proteomes" id="UP001218188"/>
    </source>
</evidence>
<reference evidence="1" key="1">
    <citation type="submission" date="2023-03" db="EMBL/GenBank/DDBJ databases">
        <title>Massive genome expansion in bonnet fungi (Mycena s.s.) driven by repeated elements and novel gene families across ecological guilds.</title>
        <authorList>
            <consortium name="Lawrence Berkeley National Laboratory"/>
            <person name="Harder C.B."/>
            <person name="Miyauchi S."/>
            <person name="Viragh M."/>
            <person name="Kuo A."/>
            <person name="Thoen E."/>
            <person name="Andreopoulos B."/>
            <person name="Lu D."/>
            <person name="Skrede I."/>
            <person name="Drula E."/>
            <person name="Henrissat B."/>
            <person name="Morin E."/>
            <person name="Kohler A."/>
            <person name="Barry K."/>
            <person name="LaButti K."/>
            <person name="Morin E."/>
            <person name="Salamov A."/>
            <person name="Lipzen A."/>
            <person name="Mereny Z."/>
            <person name="Hegedus B."/>
            <person name="Baldrian P."/>
            <person name="Stursova M."/>
            <person name="Weitz H."/>
            <person name="Taylor A."/>
            <person name="Grigoriev I.V."/>
            <person name="Nagy L.G."/>
            <person name="Martin F."/>
            <person name="Kauserud H."/>
        </authorList>
    </citation>
    <scope>NUCLEOTIDE SEQUENCE</scope>
    <source>
        <strain evidence="1">CBHHK200</strain>
    </source>
</reference>
<gene>
    <name evidence="1" type="ORF">C8F04DRAFT_1275915</name>
</gene>
<name>A0AAD6S3C0_9AGAR</name>
<proteinExistence type="predicted"/>
<organism evidence="1 2">
    <name type="scientific">Mycena alexandri</name>
    <dbReference type="NCBI Taxonomy" id="1745969"/>
    <lineage>
        <taxon>Eukaryota</taxon>
        <taxon>Fungi</taxon>
        <taxon>Dikarya</taxon>
        <taxon>Basidiomycota</taxon>
        <taxon>Agaricomycotina</taxon>
        <taxon>Agaricomycetes</taxon>
        <taxon>Agaricomycetidae</taxon>
        <taxon>Agaricales</taxon>
        <taxon>Marasmiineae</taxon>
        <taxon>Mycenaceae</taxon>
        <taxon>Mycena</taxon>
    </lineage>
</organism>
<evidence type="ECO:0000313" key="1">
    <source>
        <dbReference type="EMBL" id="KAJ7019772.1"/>
    </source>
</evidence>
<sequence>MFAGELTYPAPVHLRNATSAHSLASETTIRPERETPSNGATLEDILEVQREHKGFSTPHAADSHIQDRLPMTIRPLSPVRRANATFHELLARVRDSFFGRESVYNSTPSLHELEDGRQTPLKFDHTSIISRNVEEHEWSDGAGRESSIEFQPASNTVSSRWSIESIASSHPESQIPISALEHDNGDTLQTISEVIRDTYDSYFWTYPQEADSCGPLPTAFFALKNRLRRLRPLPTSTYPDLGHEHERVLVSAYHGDFSDVVWVVNSIPIHKLKLHATLECYHQLGGVWKIIKFFSYTKGYVLAHCVKESTREQTDILIDSYHCITHATASETVAVLALLARLTLTEYFTAVSSKTEKIMAKVKRWAGKNKQDIGK</sequence>
<dbReference type="AlphaFoldDB" id="A0AAD6S3C0"/>
<dbReference type="Proteomes" id="UP001218188">
    <property type="component" value="Unassembled WGS sequence"/>
</dbReference>
<comment type="caution">
    <text evidence="1">The sequence shown here is derived from an EMBL/GenBank/DDBJ whole genome shotgun (WGS) entry which is preliminary data.</text>
</comment>
<keyword evidence="2" id="KW-1185">Reference proteome</keyword>
<protein>
    <submittedName>
        <fullName evidence="1">Uncharacterized protein</fullName>
    </submittedName>
</protein>
<accession>A0AAD6S3C0</accession>